<proteinExistence type="predicted"/>
<dbReference type="AlphaFoldDB" id="A0A9P6CH51"/>
<name>A0A9P6CH51_9AGAR</name>
<evidence type="ECO:0008006" key="3">
    <source>
        <dbReference type="Google" id="ProtNLM"/>
    </source>
</evidence>
<comment type="caution">
    <text evidence="1">The sequence shown here is derived from an EMBL/GenBank/DDBJ whole genome shotgun (WGS) entry which is preliminary data.</text>
</comment>
<accession>A0A9P6CH51</accession>
<organism evidence="1 2">
    <name type="scientific">Collybia nuda</name>
    <dbReference type="NCBI Taxonomy" id="64659"/>
    <lineage>
        <taxon>Eukaryota</taxon>
        <taxon>Fungi</taxon>
        <taxon>Dikarya</taxon>
        <taxon>Basidiomycota</taxon>
        <taxon>Agaricomycotina</taxon>
        <taxon>Agaricomycetes</taxon>
        <taxon>Agaricomycetidae</taxon>
        <taxon>Agaricales</taxon>
        <taxon>Tricholomatineae</taxon>
        <taxon>Clitocybaceae</taxon>
        <taxon>Collybia</taxon>
    </lineage>
</organism>
<dbReference type="Proteomes" id="UP000807353">
    <property type="component" value="Unassembled WGS sequence"/>
</dbReference>
<evidence type="ECO:0000313" key="1">
    <source>
        <dbReference type="EMBL" id="KAF9460584.1"/>
    </source>
</evidence>
<reference evidence="1" key="1">
    <citation type="submission" date="2020-11" db="EMBL/GenBank/DDBJ databases">
        <authorList>
            <consortium name="DOE Joint Genome Institute"/>
            <person name="Ahrendt S."/>
            <person name="Riley R."/>
            <person name="Andreopoulos W."/>
            <person name="Labutti K."/>
            <person name="Pangilinan J."/>
            <person name="Ruiz-Duenas F.J."/>
            <person name="Barrasa J.M."/>
            <person name="Sanchez-Garcia M."/>
            <person name="Camarero S."/>
            <person name="Miyauchi S."/>
            <person name="Serrano A."/>
            <person name="Linde D."/>
            <person name="Babiker R."/>
            <person name="Drula E."/>
            <person name="Ayuso-Fernandez I."/>
            <person name="Pacheco R."/>
            <person name="Padilla G."/>
            <person name="Ferreira P."/>
            <person name="Barriuso J."/>
            <person name="Kellner H."/>
            <person name="Castanera R."/>
            <person name="Alfaro M."/>
            <person name="Ramirez L."/>
            <person name="Pisabarro A.G."/>
            <person name="Kuo A."/>
            <person name="Tritt A."/>
            <person name="Lipzen A."/>
            <person name="He G."/>
            <person name="Yan M."/>
            <person name="Ng V."/>
            <person name="Cullen D."/>
            <person name="Martin F."/>
            <person name="Rosso M.-N."/>
            <person name="Henrissat B."/>
            <person name="Hibbett D."/>
            <person name="Martinez A.T."/>
            <person name="Grigoriev I.V."/>
        </authorList>
    </citation>
    <scope>NUCLEOTIDE SEQUENCE</scope>
    <source>
        <strain evidence="1">CBS 247.69</strain>
    </source>
</reference>
<protein>
    <recommendedName>
        <fullName evidence="3">F-box domain-containing protein</fullName>
    </recommendedName>
</protein>
<sequence length="463" mass="53408">MLEASPNMQVPLTSDIPILPNELLAKIFKLSIEYPITISPTVTNDSLPWSLFLVCKQWWHVVTGTPELWRNIIIDYEDQPWCLEPRTGDSERVTRTARRALLQNNNMPLSVEMYSHGLNKEEQESIINLIALCSHQMKYLKLALCEETLRKLFSLPLNFNCLAFISINRCDGPGANEDLSPLVFSNAPLRAAELERYNWLLKSPDHPGECGTLTHLSLYSESEVSPLTAYKILRIYPNLVFLQIHLSKHDSPDDMYFETYSREAYPYPSLKTLFVNTSLPNVLIYLFMLVDFPSLTRLEIAPREQSYSMDWSHSRVLSTVLGLKELHTFSITIPIHSSYNMHSFLSSLPGLIDINLLEIPENLLSSVYSGELLPNLQTLRVPVIPQIFNLYLSMMSEHIGRDLTTQVRIEEDDWEEYLIFEADRDGREKIKELMRCGALQVVHDYDTDARIEEFFPSDLKMWN</sequence>
<gene>
    <name evidence="1" type="ORF">BDZ94DRAFT_1265663</name>
</gene>
<evidence type="ECO:0000313" key="2">
    <source>
        <dbReference type="Proteomes" id="UP000807353"/>
    </source>
</evidence>
<dbReference type="EMBL" id="MU150296">
    <property type="protein sequence ID" value="KAF9460584.1"/>
    <property type="molecule type" value="Genomic_DNA"/>
</dbReference>
<dbReference type="OrthoDB" id="2983228at2759"/>
<keyword evidence="2" id="KW-1185">Reference proteome</keyword>